<evidence type="ECO:0000256" key="5">
    <source>
        <dbReference type="ARBA" id="ARBA00022737"/>
    </source>
</evidence>
<dbReference type="NCBIfam" id="TIGR01852">
    <property type="entry name" value="lipid_A_lpxA"/>
    <property type="match status" value="1"/>
</dbReference>
<keyword evidence="4 9" id="KW-0808">Transferase</keyword>
<proteinExistence type="predicted"/>
<evidence type="ECO:0000313" key="10">
    <source>
        <dbReference type="Proteomes" id="UP000234271"/>
    </source>
</evidence>
<keyword evidence="6" id="KW-0443">Lipid metabolism</keyword>
<evidence type="ECO:0000256" key="7">
    <source>
        <dbReference type="ARBA" id="ARBA00023315"/>
    </source>
</evidence>
<accession>A0A2N9YEF4</accession>
<dbReference type="PROSITE" id="PS00101">
    <property type="entry name" value="HEXAPEP_TRANSFERASES"/>
    <property type="match status" value="1"/>
</dbReference>
<dbReference type="Proteomes" id="UP000234271">
    <property type="component" value="Chromosome"/>
</dbReference>
<evidence type="ECO:0000256" key="4">
    <source>
        <dbReference type="ARBA" id="ARBA00022679"/>
    </source>
</evidence>
<name>A0A2N9YEF4_9GAMM</name>
<dbReference type="RefSeq" id="WP_062154263.1">
    <property type="nucleotide sequence ID" value="NZ_CP012373.2"/>
</dbReference>
<dbReference type="CDD" id="cd03351">
    <property type="entry name" value="LbH_UDP-GlcNAc_AT"/>
    <property type="match status" value="1"/>
</dbReference>
<protein>
    <submittedName>
        <fullName evidence="9">Acyl-ACP--UDP-N-acetylglucosamine O-acyltransferase</fullName>
        <ecNumber evidence="9">2.3.1.129</ecNumber>
    </submittedName>
</protein>
<feature type="domain" description="UDP N-acetylglucosamine O-acyltransferase C-terminal" evidence="8">
    <location>
        <begin position="174"/>
        <end position="255"/>
    </location>
</feature>
<dbReference type="PANTHER" id="PTHR43480">
    <property type="entry name" value="ACYL-[ACYL-CARRIER-PROTEIN]--UDP-N-ACETYLGLUCOSAMINE O-ACYLTRANSFERASE"/>
    <property type="match status" value="1"/>
</dbReference>
<keyword evidence="3" id="KW-0441">Lipid A biosynthesis</keyword>
<dbReference type="InterPro" id="IPR010137">
    <property type="entry name" value="Lipid_A_LpxA"/>
</dbReference>
<dbReference type="Pfam" id="PF13720">
    <property type="entry name" value="Acetyltransf_11"/>
    <property type="match status" value="1"/>
</dbReference>
<dbReference type="InterPro" id="IPR029098">
    <property type="entry name" value="Acetyltransf_C"/>
</dbReference>
<evidence type="ECO:0000256" key="6">
    <source>
        <dbReference type="ARBA" id="ARBA00023098"/>
    </source>
</evidence>
<keyword evidence="7 9" id="KW-0012">Acyltransferase</keyword>
<dbReference type="EMBL" id="CP018889">
    <property type="protein sequence ID" value="AUI68826.1"/>
    <property type="molecule type" value="Genomic_DNA"/>
</dbReference>
<dbReference type="NCBIfam" id="NF003657">
    <property type="entry name" value="PRK05289.1"/>
    <property type="match status" value="1"/>
</dbReference>
<dbReference type="AlphaFoldDB" id="A0A2N9YEF4"/>
<reference evidence="10" key="1">
    <citation type="submission" date="2016-12" db="EMBL/GenBank/DDBJ databases">
        <title>Complete Genome Sequence of Beggiatoa leptomitiformis D-401.</title>
        <authorList>
            <person name="Fomenkov A."/>
            <person name="Vincze T."/>
            <person name="Grabovich M."/>
            <person name="Anton B.P."/>
            <person name="Dubinina G."/>
            <person name="Orlova M."/>
            <person name="Belousova E."/>
            <person name="Roberts R.J."/>
        </authorList>
    </citation>
    <scope>NUCLEOTIDE SEQUENCE [LARGE SCALE GENOMIC DNA]</scope>
    <source>
        <strain evidence="10">D-401</strain>
    </source>
</reference>
<evidence type="ECO:0000259" key="8">
    <source>
        <dbReference type="Pfam" id="PF13720"/>
    </source>
</evidence>
<keyword evidence="5" id="KW-0677">Repeat</keyword>
<dbReference type="PIRSF" id="PIRSF000456">
    <property type="entry name" value="UDP-GlcNAc_acltr"/>
    <property type="match status" value="1"/>
</dbReference>
<dbReference type="SUPFAM" id="SSF51161">
    <property type="entry name" value="Trimeric LpxA-like enzymes"/>
    <property type="match status" value="1"/>
</dbReference>
<dbReference type="InterPro" id="IPR001451">
    <property type="entry name" value="Hexapep"/>
</dbReference>
<sequence>MIDPRAYIDPKAELDSSVHVGAFSYIGAGVRIDAGTQIEPHVVIKGPTFIGRNNHIHQFASLGDAPQDKKYRGTDTRLEIGNDNVIREYCTMHRGTEDDEGLTSIGDDNWIMAYTHFAHDSRVGNHTIFANGSSLAGHVTVADYVILGGFSLVHQFCKLGIHSFSGAGTVIFKDVPPFVTVWGNTAKAYGINKEGLKRRNFSAETIRHIHEAYKIIYRQNLTLTEAIEALKLKVTDCAEINLLIDFLGKTTRGIVR</sequence>
<dbReference type="Pfam" id="PF00132">
    <property type="entry name" value="Hexapep"/>
    <property type="match status" value="1"/>
</dbReference>
<dbReference type="InterPro" id="IPR018357">
    <property type="entry name" value="Hexapep_transf_CS"/>
</dbReference>
<organism evidence="9 10">
    <name type="scientific">Beggiatoa leptomitoformis</name>
    <dbReference type="NCBI Taxonomy" id="288004"/>
    <lineage>
        <taxon>Bacteria</taxon>
        <taxon>Pseudomonadati</taxon>
        <taxon>Pseudomonadota</taxon>
        <taxon>Gammaproteobacteria</taxon>
        <taxon>Thiotrichales</taxon>
        <taxon>Thiotrichaceae</taxon>
        <taxon>Beggiatoa</taxon>
    </lineage>
</organism>
<dbReference type="InterPro" id="IPR011004">
    <property type="entry name" value="Trimer_LpxA-like_sf"/>
</dbReference>
<dbReference type="EC" id="2.3.1.129" evidence="9"/>
<evidence type="ECO:0000256" key="3">
    <source>
        <dbReference type="ARBA" id="ARBA00022556"/>
    </source>
</evidence>
<dbReference type="KEGG" id="blep:AL038_15285"/>
<evidence type="ECO:0000313" key="9">
    <source>
        <dbReference type="EMBL" id="AUI68826.1"/>
    </source>
</evidence>
<dbReference type="STRING" id="288004.AL038_15285"/>
<dbReference type="Gene3D" id="2.160.10.10">
    <property type="entry name" value="Hexapeptide repeat proteins"/>
    <property type="match status" value="1"/>
</dbReference>
<keyword evidence="1" id="KW-0963">Cytoplasm</keyword>
<dbReference type="GO" id="GO:0016020">
    <property type="term" value="C:membrane"/>
    <property type="evidence" value="ECO:0007669"/>
    <property type="project" value="GOC"/>
</dbReference>
<gene>
    <name evidence="9" type="primary">lpxA</name>
    <name evidence="9" type="ORF">BLE401_08970</name>
</gene>
<dbReference type="Gene3D" id="1.20.1180.10">
    <property type="entry name" value="Udp N-acetylglucosamine O-acyltransferase, C-terminal domain"/>
    <property type="match status" value="1"/>
</dbReference>
<keyword evidence="2" id="KW-0444">Lipid biosynthesis</keyword>
<dbReference type="OrthoDB" id="9807278at2"/>
<evidence type="ECO:0000256" key="2">
    <source>
        <dbReference type="ARBA" id="ARBA00022516"/>
    </source>
</evidence>
<dbReference type="GO" id="GO:0008780">
    <property type="term" value="F:acyl-[acyl-carrier-protein]-UDP-N-acetylglucosamine O-acyltransferase activity"/>
    <property type="evidence" value="ECO:0007669"/>
    <property type="project" value="UniProtKB-EC"/>
</dbReference>
<dbReference type="InterPro" id="IPR037157">
    <property type="entry name" value="Acetyltransf_C_sf"/>
</dbReference>
<keyword evidence="10" id="KW-1185">Reference proteome</keyword>
<dbReference type="PANTHER" id="PTHR43480:SF1">
    <property type="entry name" value="ACYL-[ACYL-CARRIER-PROTEIN]--UDP-N-ACETYLGLUCOSAMINE O-ACYLTRANSFERASE, MITOCHONDRIAL-RELATED"/>
    <property type="match status" value="1"/>
</dbReference>
<evidence type="ECO:0000256" key="1">
    <source>
        <dbReference type="ARBA" id="ARBA00022490"/>
    </source>
</evidence>
<dbReference type="GO" id="GO:0009245">
    <property type="term" value="P:lipid A biosynthetic process"/>
    <property type="evidence" value="ECO:0007669"/>
    <property type="project" value="UniProtKB-KW"/>
</dbReference>